<dbReference type="Proteomes" id="UP000198379">
    <property type="component" value="Unassembled WGS sequence"/>
</dbReference>
<keyword evidence="2 6" id="KW-0698">rRNA processing</keyword>
<evidence type="ECO:0000256" key="3">
    <source>
        <dbReference type="ARBA" id="ARBA00022603"/>
    </source>
</evidence>
<dbReference type="OrthoDB" id="1115728at2"/>
<dbReference type="PIRSF" id="PIRSF029038">
    <property type="entry name" value="Mtase_YbiN_prd"/>
    <property type="match status" value="1"/>
</dbReference>
<dbReference type="SUPFAM" id="SSF53335">
    <property type="entry name" value="S-adenosyl-L-methionine-dependent methyltransferases"/>
    <property type="match status" value="1"/>
</dbReference>
<dbReference type="PANTHER" id="PTHR13393:SF0">
    <property type="entry name" value="RNA N6-ADENOSINE-METHYLTRANSFERASE METTL16"/>
    <property type="match status" value="1"/>
</dbReference>
<evidence type="ECO:0000256" key="5">
    <source>
        <dbReference type="ARBA" id="ARBA00022691"/>
    </source>
</evidence>
<keyword evidence="4 6" id="KW-0808">Transferase</keyword>
<dbReference type="InterPro" id="IPR010286">
    <property type="entry name" value="METTL16/RlmF"/>
</dbReference>
<evidence type="ECO:0000256" key="6">
    <source>
        <dbReference type="HAMAP-Rule" id="MF_01848"/>
    </source>
</evidence>
<keyword evidence="5 6" id="KW-0949">S-adenosyl-L-methionine</keyword>
<dbReference type="AlphaFoldDB" id="A0A239DE50"/>
<dbReference type="HAMAP" id="MF_01848">
    <property type="entry name" value="23SrRNA_methyltr_F"/>
    <property type="match status" value="1"/>
</dbReference>
<comment type="similarity">
    <text evidence="6">Belongs to the methyltransferase superfamily. METTL16/RlmF family.</text>
</comment>
<dbReference type="CDD" id="cd02440">
    <property type="entry name" value="AdoMet_MTases"/>
    <property type="match status" value="1"/>
</dbReference>
<keyword evidence="8" id="KW-1185">Reference proteome</keyword>
<protein>
    <recommendedName>
        <fullName evidence="6">Ribosomal RNA large subunit methyltransferase F</fullName>
        <ecNumber evidence="6">2.1.1.181</ecNumber>
    </recommendedName>
    <alternativeName>
        <fullName evidence="6">23S rRNA mA1618 methyltransferase</fullName>
    </alternativeName>
    <alternativeName>
        <fullName evidence="6">rRNA adenine N-6-methyltransferase</fullName>
    </alternativeName>
</protein>
<dbReference type="Pfam" id="PF05971">
    <property type="entry name" value="Methyltransf_10"/>
    <property type="match status" value="1"/>
</dbReference>
<reference evidence="7 8" key="1">
    <citation type="submission" date="2017-06" db="EMBL/GenBank/DDBJ databases">
        <authorList>
            <person name="Kim H.J."/>
            <person name="Triplett B.A."/>
        </authorList>
    </citation>
    <scope>NUCLEOTIDE SEQUENCE [LARGE SCALE GENOMIC DNA]</scope>
    <source>
        <strain evidence="7 8">DSM 25597</strain>
    </source>
</reference>
<dbReference type="GO" id="GO:0070475">
    <property type="term" value="P:rRNA base methylation"/>
    <property type="evidence" value="ECO:0007669"/>
    <property type="project" value="TreeGrafter"/>
</dbReference>
<dbReference type="Gene3D" id="3.40.50.150">
    <property type="entry name" value="Vaccinia Virus protein VP39"/>
    <property type="match status" value="1"/>
</dbReference>
<dbReference type="NCBIfam" id="NF008725">
    <property type="entry name" value="PRK11727.1"/>
    <property type="match status" value="1"/>
</dbReference>
<comment type="function">
    <text evidence="6">Specifically methylates the adenine in position 1618 of 23S rRNA.</text>
</comment>
<sequence length="281" mass="32160">MHPNNLHNTAYNFEILQKHTPLLKEFVFVNEYNTKTIDFSNALAVKALNKALLSHYYDIKHWDIPEGYLCPPIPNRVDYIHYIADIVHTKEYCRGLDIGVGANCIYPLLATQIYKWNMVGADISKSSVAIAKQNATEAFTDIEIRLQETPAHIFKGIIQSEEYFDFTMCNPPFYASAQDAQKANTQKNKKLHLSKTIDRNFGGVSNELWCNGGEALFVKRMIKQSLDFKDQVGVFTTLISKKENLPKLVKLLKKLAATHQIIDMQQGHKKSRILTWSFNAY</sequence>
<dbReference type="PANTHER" id="PTHR13393">
    <property type="entry name" value="SAM-DEPENDENT METHYLTRANSFERASE"/>
    <property type="match status" value="1"/>
</dbReference>
<dbReference type="GO" id="GO:0005737">
    <property type="term" value="C:cytoplasm"/>
    <property type="evidence" value="ECO:0007669"/>
    <property type="project" value="UniProtKB-SubCell"/>
</dbReference>
<evidence type="ECO:0000256" key="2">
    <source>
        <dbReference type="ARBA" id="ARBA00022552"/>
    </source>
</evidence>
<dbReference type="GO" id="GO:0052907">
    <property type="term" value="F:23S rRNA (adenine(1618)-N(6))-methyltransferase activity"/>
    <property type="evidence" value="ECO:0007669"/>
    <property type="project" value="UniProtKB-EC"/>
</dbReference>
<dbReference type="EMBL" id="FZNY01000010">
    <property type="protein sequence ID" value="SNS30198.1"/>
    <property type="molecule type" value="Genomic_DNA"/>
</dbReference>
<comment type="catalytic activity">
    <reaction evidence="6">
        <text>adenosine(1618) in 23S rRNA + S-adenosyl-L-methionine = N(6)-methyladenosine(1618) in 23S rRNA + S-adenosyl-L-homocysteine + H(+)</text>
        <dbReference type="Rhea" id="RHEA:16497"/>
        <dbReference type="Rhea" id="RHEA-COMP:10229"/>
        <dbReference type="Rhea" id="RHEA-COMP:10231"/>
        <dbReference type="ChEBI" id="CHEBI:15378"/>
        <dbReference type="ChEBI" id="CHEBI:57856"/>
        <dbReference type="ChEBI" id="CHEBI:59789"/>
        <dbReference type="ChEBI" id="CHEBI:74411"/>
        <dbReference type="ChEBI" id="CHEBI:74449"/>
        <dbReference type="EC" id="2.1.1.181"/>
    </reaction>
</comment>
<dbReference type="InterPro" id="IPR029063">
    <property type="entry name" value="SAM-dependent_MTases_sf"/>
</dbReference>
<gene>
    <name evidence="6" type="primary">rlmF</name>
    <name evidence="7" type="ORF">SAMN06265376_110107</name>
</gene>
<name>A0A239DE50_9FLAO</name>
<organism evidence="7 8">
    <name type="scientific">Dokdonia pacifica</name>
    <dbReference type="NCBI Taxonomy" id="1627892"/>
    <lineage>
        <taxon>Bacteria</taxon>
        <taxon>Pseudomonadati</taxon>
        <taxon>Bacteroidota</taxon>
        <taxon>Flavobacteriia</taxon>
        <taxon>Flavobacteriales</taxon>
        <taxon>Flavobacteriaceae</taxon>
        <taxon>Dokdonia</taxon>
    </lineage>
</organism>
<proteinExistence type="inferred from homology"/>
<evidence type="ECO:0000313" key="7">
    <source>
        <dbReference type="EMBL" id="SNS30198.1"/>
    </source>
</evidence>
<keyword evidence="3 6" id="KW-0489">Methyltransferase</keyword>
<dbReference type="InterPro" id="IPR016909">
    <property type="entry name" value="rRNA_lsu_MeTfrase_F"/>
</dbReference>
<keyword evidence="1 6" id="KW-0963">Cytoplasm</keyword>
<evidence type="ECO:0000256" key="4">
    <source>
        <dbReference type="ARBA" id="ARBA00022679"/>
    </source>
</evidence>
<dbReference type="RefSeq" id="WP_089373731.1">
    <property type="nucleotide sequence ID" value="NZ_BMEP01000010.1"/>
</dbReference>
<comment type="subcellular location">
    <subcellularLocation>
        <location evidence="6">Cytoplasm</location>
    </subcellularLocation>
</comment>
<evidence type="ECO:0000256" key="1">
    <source>
        <dbReference type="ARBA" id="ARBA00022490"/>
    </source>
</evidence>
<dbReference type="EC" id="2.1.1.181" evidence="6"/>
<accession>A0A239DE50</accession>
<evidence type="ECO:0000313" key="8">
    <source>
        <dbReference type="Proteomes" id="UP000198379"/>
    </source>
</evidence>